<protein>
    <submittedName>
        <fullName evidence="1">Uncharacterized protein</fullName>
    </submittedName>
</protein>
<dbReference type="KEGG" id="lact:D7I46_09600"/>
<keyword evidence="2" id="KW-1185">Reference proteome</keyword>
<accession>A0A387BJX9</accession>
<dbReference type="RefSeq" id="WP_120772699.1">
    <property type="nucleotide sequence ID" value="NZ_CP032627.1"/>
</dbReference>
<organism evidence="1 2">
    <name type="scientific">Lactococcus allomyrinae</name>
    <dbReference type="NCBI Taxonomy" id="2419773"/>
    <lineage>
        <taxon>Bacteria</taxon>
        <taxon>Bacillati</taxon>
        <taxon>Bacillota</taxon>
        <taxon>Bacilli</taxon>
        <taxon>Lactobacillales</taxon>
        <taxon>Streptococcaceae</taxon>
        <taxon>Lactococcus</taxon>
    </lineage>
</organism>
<evidence type="ECO:0000313" key="1">
    <source>
        <dbReference type="EMBL" id="AYG01326.1"/>
    </source>
</evidence>
<evidence type="ECO:0000313" key="2">
    <source>
        <dbReference type="Proteomes" id="UP000269374"/>
    </source>
</evidence>
<dbReference type="Proteomes" id="UP000269374">
    <property type="component" value="Chromosome"/>
</dbReference>
<dbReference type="EMBL" id="CP032627">
    <property type="protein sequence ID" value="AYG01326.1"/>
    <property type="molecule type" value="Genomic_DNA"/>
</dbReference>
<dbReference type="OrthoDB" id="9839304at2"/>
<name>A0A387BJX9_9LACT</name>
<sequence length="89" mass="10307">MPKIKTQVEALNLILDISCGKSIPLRVDIALSEEELEKKIPDLDDFERSIQEAIKKQYLLERLAKEREDCHRLVEEAFERGKEKILAGE</sequence>
<gene>
    <name evidence="1" type="ORF">D7I46_09600</name>
</gene>
<reference evidence="1 2" key="1">
    <citation type="submission" date="2018-09" db="EMBL/GenBank/DDBJ databases">
        <title>Genome sequencing of strain 1JSPR-7.</title>
        <authorList>
            <person name="Heo J."/>
            <person name="Kim S.-J."/>
            <person name="Kwon S.-W."/>
        </authorList>
    </citation>
    <scope>NUCLEOTIDE SEQUENCE [LARGE SCALE GENOMIC DNA]</scope>
    <source>
        <strain evidence="1 2">1JSPR-7</strain>
    </source>
</reference>
<dbReference type="AlphaFoldDB" id="A0A387BJX9"/>
<proteinExistence type="predicted"/>